<organism evidence="10 11">
    <name type="scientific">Littorina saxatilis</name>
    <dbReference type="NCBI Taxonomy" id="31220"/>
    <lineage>
        <taxon>Eukaryota</taxon>
        <taxon>Metazoa</taxon>
        <taxon>Spiralia</taxon>
        <taxon>Lophotrochozoa</taxon>
        <taxon>Mollusca</taxon>
        <taxon>Gastropoda</taxon>
        <taxon>Caenogastropoda</taxon>
        <taxon>Littorinimorpha</taxon>
        <taxon>Littorinoidea</taxon>
        <taxon>Littorinidae</taxon>
        <taxon>Littorina</taxon>
    </lineage>
</organism>
<dbReference type="PROSITE" id="PS00028">
    <property type="entry name" value="ZINC_FINGER_C2H2_1"/>
    <property type="match status" value="2"/>
</dbReference>
<evidence type="ECO:0000256" key="4">
    <source>
        <dbReference type="ARBA" id="ARBA00022771"/>
    </source>
</evidence>
<dbReference type="Pfam" id="PF00096">
    <property type="entry name" value="zf-C2H2"/>
    <property type="match status" value="2"/>
</dbReference>
<dbReference type="InterPro" id="IPR050589">
    <property type="entry name" value="Ikaros_C2H2-ZF"/>
</dbReference>
<dbReference type="AlphaFoldDB" id="A0AAN9BQV3"/>
<dbReference type="SUPFAM" id="SSF57667">
    <property type="entry name" value="beta-beta-alpha zinc fingers"/>
    <property type="match status" value="1"/>
</dbReference>
<keyword evidence="7" id="KW-0539">Nucleus</keyword>
<evidence type="ECO:0000313" key="10">
    <source>
        <dbReference type="EMBL" id="KAK7109664.1"/>
    </source>
</evidence>
<evidence type="ECO:0000256" key="1">
    <source>
        <dbReference type="ARBA" id="ARBA00004123"/>
    </source>
</evidence>
<dbReference type="Gene3D" id="3.30.160.60">
    <property type="entry name" value="Classic Zinc Finger"/>
    <property type="match status" value="1"/>
</dbReference>
<comment type="subcellular location">
    <subcellularLocation>
        <location evidence="1">Nucleus</location>
    </subcellularLocation>
</comment>
<feature type="domain" description="C2H2-type" evidence="9">
    <location>
        <begin position="55"/>
        <end position="83"/>
    </location>
</feature>
<keyword evidence="4 8" id="KW-0863">Zinc-finger</keyword>
<dbReference type="GO" id="GO:0006357">
    <property type="term" value="P:regulation of transcription by RNA polymerase II"/>
    <property type="evidence" value="ECO:0007669"/>
    <property type="project" value="TreeGrafter"/>
</dbReference>
<evidence type="ECO:0000256" key="5">
    <source>
        <dbReference type="ARBA" id="ARBA00022833"/>
    </source>
</evidence>
<dbReference type="GO" id="GO:0000978">
    <property type="term" value="F:RNA polymerase II cis-regulatory region sequence-specific DNA binding"/>
    <property type="evidence" value="ECO:0007669"/>
    <property type="project" value="TreeGrafter"/>
</dbReference>
<keyword evidence="5" id="KW-0862">Zinc</keyword>
<dbReference type="GO" id="GO:0003700">
    <property type="term" value="F:DNA-binding transcription factor activity"/>
    <property type="evidence" value="ECO:0007669"/>
    <property type="project" value="TreeGrafter"/>
</dbReference>
<evidence type="ECO:0000259" key="9">
    <source>
        <dbReference type="PROSITE" id="PS50157"/>
    </source>
</evidence>
<reference evidence="10 11" key="1">
    <citation type="submission" date="2024-02" db="EMBL/GenBank/DDBJ databases">
        <title>Chromosome-scale genome assembly of the rough periwinkle Littorina saxatilis.</title>
        <authorList>
            <person name="De Jode A."/>
            <person name="Faria R."/>
            <person name="Formenti G."/>
            <person name="Sims Y."/>
            <person name="Smith T.P."/>
            <person name="Tracey A."/>
            <person name="Wood J.M.D."/>
            <person name="Zagrodzka Z.B."/>
            <person name="Johannesson K."/>
            <person name="Butlin R.K."/>
            <person name="Leder E.H."/>
        </authorList>
    </citation>
    <scope>NUCLEOTIDE SEQUENCE [LARGE SCALE GENOMIC DNA]</scope>
    <source>
        <strain evidence="10">Snail1</strain>
        <tissue evidence="10">Muscle</tissue>
    </source>
</reference>
<protein>
    <recommendedName>
        <fullName evidence="9">C2H2-type domain-containing protein</fullName>
    </recommendedName>
</protein>
<proteinExistence type="predicted"/>
<accession>A0AAN9BQV3</accession>
<dbReference type="GO" id="GO:0005634">
    <property type="term" value="C:nucleus"/>
    <property type="evidence" value="ECO:0007669"/>
    <property type="project" value="UniProtKB-SubCell"/>
</dbReference>
<dbReference type="PANTHER" id="PTHR24404">
    <property type="entry name" value="ZINC FINGER PROTEIN"/>
    <property type="match status" value="1"/>
</dbReference>
<dbReference type="EMBL" id="JBAMIC010000003">
    <property type="protein sequence ID" value="KAK7109664.1"/>
    <property type="molecule type" value="Genomic_DNA"/>
</dbReference>
<evidence type="ECO:0000256" key="6">
    <source>
        <dbReference type="ARBA" id="ARBA00023125"/>
    </source>
</evidence>
<sequence>MPEKQQMAGAGCSESLHLAPAQPHFVQGQLCTRENKTLEEFVVRVEAQDSCSLMWACRACQRWFRTKTGLHRHVRKLHMDDPKFRCRQCGHGFMTREHFTGHMNMHTGVQGFQCPHCPQRYTYRGDLYRHKKKCTGSGMANTAS</sequence>
<gene>
    <name evidence="10" type="ORF">V1264_013664</name>
</gene>
<feature type="domain" description="C2H2-type" evidence="9">
    <location>
        <begin position="84"/>
        <end position="111"/>
    </location>
</feature>
<evidence type="ECO:0000256" key="7">
    <source>
        <dbReference type="ARBA" id="ARBA00023242"/>
    </source>
</evidence>
<dbReference type="Pfam" id="PF13894">
    <property type="entry name" value="zf-C2H2_4"/>
    <property type="match status" value="1"/>
</dbReference>
<comment type="caution">
    <text evidence="10">The sequence shown here is derived from an EMBL/GenBank/DDBJ whole genome shotgun (WGS) entry which is preliminary data.</text>
</comment>
<feature type="domain" description="C2H2-type" evidence="9">
    <location>
        <begin position="112"/>
        <end position="139"/>
    </location>
</feature>
<dbReference type="SMART" id="SM00355">
    <property type="entry name" value="ZnF_C2H2"/>
    <property type="match status" value="3"/>
</dbReference>
<keyword evidence="3" id="KW-0677">Repeat</keyword>
<keyword evidence="6" id="KW-0238">DNA-binding</keyword>
<dbReference type="InterPro" id="IPR036236">
    <property type="entry name" value="Znf_C2H2_sf"/>
</dbReference>
<evidence type="ECO:0000256" key="2">
    <source>
        <dbReference type="ARBA" id="ARBA00022723"/>
    </source>
</evidence>
<dbReference type="PROSITE" id="PS50157">
    <property type="entry name" value="ZINC_FINGER_C2H2_2"/>
    <property type="match status" value="3"/>
</dbReference>
<evidence type="ECO:0000256" key="3">
    <source>
        <dbReference type="ARBA" id="ARBA00022737"/>
    </source>
</evidence>
<name>A0AAN9BQV3_9CAEN</name>
<dbReference type="InterPro" id="IPR013087">
    <property type="entry name" value="Znf_C2H2_type"/>
</dbReference>
<dbReference type="PANTHER" id="PTHR24404:SF114">
    <property type="entry name" value="KLUMPFUSS, ISOFORM B-RELATED"/>
    <property type="match status" value="1"/>
</dbReference>
<evidence type="ECO:0000313" key="11">
    <source>
        <dbReference type="Proteomes" id="UP001374579"/>
    </source>
</evidence>
<dbReference type="GO" id="GO:0008270">
    <property type="term" value="F:zinc ion binding"/>
    <property type="evidence" value="ECO:0007669"/>
    <property type="project" value="UniProtKB-KW"/>
</dbReference>
<dbReference type="Proteomes" id="UP001374579">
    <property type="component" value="Unassembled WGS sequence"/>
</dbReference>
<keyword evidence="11" id="KW-1185">Reference proteome</keyword>
<keyword evidence="2" id="KW-0479">Metal-binding</keyword>
<evidence type="ECO:0000256" key="8">
    <source>
        <dbReference type="PROSITE-ProRule" id="PRU00042"/>
    </source>
</evidence>